<evidence type="ECO:0000313" key="8">
    <source>
        <dbReference type="Proteomes" id="UP001215712"/>
    </source>
</evidence>
<dbReference type="Pfam" id="PF00069">
    <property type="entry name" value="Pkinase"/>
    <property type="match status" value="1"/>
</dbReference>
<dbReference type="AlphaFoldDB" id="A0AAD6HPB5"/>
<dbReference type="InterPro" id="IPR011009">
    <property type="entry name" value="Kinase-like_dom_sf"/>
</dbReference>
<dbReference type="PANTHER" id="PTHR45646:SF11">
    <property type="entry name" value="SERINE_THREONINE-PROTEIN KINASE DOA"/>
    <property type="match status" value="1"/>
</dbReference>
<feature type="domain" description="Protein kinase" evidence="6">
    <location>
        <begin position="1"/>
        <end position="195"/>
    </location>
</feature>
<accession>A0AAD6HPB5</accession>
<keyword evidence="8" id="KW-1185">Reference proteome</keyword>
<keyword evidence="5" id="KW-0067">ATP-binding</keyword>
<sequence length="195" mass="22497">MVSFEDPAVPDFMDIELEKPMALKIDATGRPVYQSRSDWGVWPIQPDPYRAPEVILGNGWQMEADIWNIGVLLWDLITGKPLFRHIHDQEGRYDPELHIAEIIALLGLPPTKIIKRYHVIREYPWPEPVKREDGTVCETAEDFFCGPFFDSNGRSLHEHLIPGRKLDDAIPFLEGEEKESFLDLARGMLVWHPNL</sequence>
<dbReference type="Proteomes" id="UP001215712">
    <property type="component" value="Unassembled WGS sequence"/>
</dbReference>
<reference evidence="7" key="2">
    <citation type="submission" date="2023-01" db="EMBL/GenBank/DDBJ databases">
        <authorList>
            <person name="Petersen C."/>
        </authorList>
    </citation>
    <scope>NUCLEOTIDE SEQUENCE</scope>
    <source>
        <strain evidence="7">IBT 17514</strain>
    </source>
</reference>
<keyword evidence="2" id="KW-0808">Transferase</keyword>
<dbReference type="EMBL" id="JAQJAN010000005">
    <property type="protein sequence ID" value="KAJ5728466.1"/>
    <property type="molecule type" value="Genomic_DNA"/>
</dbReference>
<dbReference type="GO" id="GO:0005634">
    <property type="term" value="C:nucleus"/>
    <property type="evidence" value="ECO:0007669"/>
    <property type="project" value="TreeGrafter"/>
</dbReference>
<evidence type="ECO:0000256" key="1">
    <source>
        <dbReference type="ARBA" id="ARBA00022527"/>
    </source>
</evidence>
<dbReference type="GO" id="GO:0005524">
    <property type="term" value="F:ATP binding"/>
    <property type="evidence" value="ECO:0007669"/>
    <property type="project" value="UniProtKB-KW"/>
</dbReference>
<evidence type="ECO:0000259" key="6">
    <source>
        <dbReference type="PROSITE" id="PS50011"/>
    </source>
</evidence>
<dbReference type="PROSITE" id="PS50011">
    <property type="entry name" value="PROTEIN_KINASE_DOM"/>
    <property type="match status" value="1"/>
</dbReference>
<evidence type="ECO:0000256" key="4">
    <source>
        <dbReference type="ARBA" id="ARBA00022777"/>
    </source>
</evidence>
<evidence type="ECO:0000256" key="3">
    <source>
        <dbReference type="ARBA" id="ARBA00022741"/>
    </source>
</evidence>
<gene>
    <name evidence="7" type="ORF">N7493_004796</name>
</gene>
<dbReference type="PANTHER" id="PTHR45646">
    <property type="entry name" value="SERINE/THREONINE-PROTEIN KINASE DOA-RELATED"/>
    <property type="match status" value="1"/>
</dbReference>
<reference evidence="7" key="1">
    <citation type="journal article" date="2023" name="IMA Fungus">
        <title>Comparative genomic study of the Penicillium genus elucidates a diverse pangenome and 15 lateral gene transfer events.</title>
        <authorList>
            <person name="Petersen C."/>
            <person name="Sorensen T."/>
            <person name="Nielsen M.R."/>
            <person name="Sondergaard T.E."/>
            <person name="Sorensen J.L."/>
            <person name="Fitzpatrick D.A."/>
            <person name="Frisvad J.C."/>
            <person name="Nielsen K.L."/>
        </authorList>
    </citation>
    <scope>NUCLEOTIDE SEQUENCE</scope>
    <source>
        <strain evidence="7">IBT 17514</strain>
    </source>
</reference>
<keyword evidence="1" id="KW-0723">Serine/threonine-protein kinase</keyword>
<dbReference type="SUPFAM" id="SSF56112">
    <property type="entry name" value="Protein kinase-like (PK-like)"/>
    <property type="match status" value="1"/>
</dbReference>
<evidence type="ECO:0000313" key="7">
    <source>
        <dbReference type="EMBL" id="KAJ5728466.1"/>
    </source>
</evidence>
<organism evidence="7 8">
    <name type="scientific">Penicillium malachiteum</name>
    <dbReference type="NCBI Taxonomy" id="1324776"/>
    <lineage>
        <taxon>Eukaryota</taxon>
        <taxon>Fungi</taxon>
        <taxon>Dikarya</taxon>
        <taxon>Ascomycota</taxon>
        <taxon>Pezizomycotina</taxon>
        <taxon>Eurotiomycetes</taxon>
        <taxon>Eurotiomycetidae</taxon>
        <taxon>Eurotiales</taxon>
        <taxon>Aspergillaceae</taxon>
        <taxon>Penicillium</taxon>
    </lineage>
</organism>
<dbReference type="InterPro" id="IPR000719">
    <property type="entry name" value="Prot_kinase_dom"/>
</dbReference>
<protein>
    <submittedName>
        <fullName evidence="7">Kinase-like protein</fullName>
    </submittedName>
</protein>
<name>A0AAD6HPB5_9EURO</name>
<evidence type="ECO:0000256" key="5">
    <source>
        <dbReference type="ARBA" id="ARBA00022840"/>
    </source>
</evidence>
<evidence type="ECO:0000256" key="2">
    <source>
        <dbReference type="ARBA" id="ARBA00022679"/>
    </source>
</evidence>
<keyword evidence="4 7" id="KW-0418">Kinase</keyword>
<proteinExistence type="predicted"/>
<dbReference type="InterPro" id="IPR051175">
    <property type="entry name" value="CLK_kinases"/>
</dbReference>
<comment type="caution">
    <text evidence="7">The sequence shown here is derived from an EMBL/GenBank/DDBJ whole genome shotgun (WGS) entry which is preliminary data.</text>
</comment>
<dbReference type="Gene3D" id="1.10.510.10">
    <property type="entry name" value="Transferase(Phosphotransferase) domain 1"/>
    <property type="match status" value="1"/>
</dbReference>
<keyword evidence="3" id="KW-0547">Nucleotide-binding</keyword>
<dbReference type="GO" id="GO:0004674">
    <property type="term" value="F:protein serine/threonine kinase activity"/>
    <property type="evidence" value="ECO:0007669"/>
    <property type="project" value="UniProtKB-KW"/>
</dbReference>
<dbReference type="GO" id="GO:0043484">
    <property type="term" value="P:regulation of RNA splicing"/>
    <property type="evidence" value="ECO:0007669"/>
    <property type="project" value="TreeGrafter"/>
</dbReference>